<sequence length="148" mass="15972">MPMRSTVSRFTASPAAARARGMSLIEIIIVIVLIGAVLTFVGSRVLGGSDRAKFNLAKSQVETLARKVENFELDVGRLPRQLDELVSNPGETGWLGPYARAEELKDPWGNPFEYSPTGGQGAARFTLVSYGADGKPGGDSVNQDIRYE</sequence>
<keyword evidence="1" id="KW-0488">Methylation</keyword>
<dbReference type="Proteomes" id="UP000519004">
    <property type="component" value="Unassembled WGS sequence"/>
</dbReference>
<dbReference type="PRINTS" id="PR00813">
    <property type="entry name" value="BCTERIALGSPG"/>
</dbReference>
<protein>
    <submittedName>
        <fullName evidence="4">General secretion pathway protein G</fullName>
    </submittedName>
</protein>
<evidence type="ECO:0000256" key="1">
    <source>
        <dbReference type="ARBA" id="ARBA00022481"/>
    </source>
</evidence>
<evidence type="ECO:0000256" key="2">
    <source>
        <dbReference type="SAM" id="Phobius"/>
    </source>
</evidence>
<evidence type="ECO:0000259" key="3">
    <source>
        <dbReference type="Pfam" id="PF08334"/>
    </source>
</evidence>
<gene>
    <name evidence="4" type="ORF">HNQ58_000382</name>
</gene>
<dbReference type="NCBIfam" id="TIGR02532">
    <property type="entry name" value="IV_pilin_GFxxxE"/>
    <property type="match status" value="1"/>
</dbReference>
<name>A0A7W7V7A9_9GAMM</name>
<comment type="caution">
    <text evidence="4">The sequence shown here is derived from an EMBL/GenBank/DDBJ whole genome shotgun (WGS) entry which is preliminary data.</text>
</comment>
<feature type="transmembrane region" description="Helical" evidence="2">
    <location>
        <begin position="21"/>
        <end position="41"/>
    </location>
</feature>
<dbReference type="SUPFAM" id="SSF54523">
    <property type="entry name" value="Pili subunits"/>
    <property type="match status" value="1"/>
</dbReference>
<dbReference type="GO" id="GO:0015628">
    <property type="term" value="P:protein secretion by the type II secretion system"/>
    <property type="evidence" value="ECO:0007669"/>
    <property type="project" value="InterPro"/>
</dbReference>
<dbReference type="Pfam" id="PF08334">
    <property type="entry name" value="T2SSG"/>
    <property type="match status" value="1"/>
</dbReference>
<dbReference type="AlphaFoldDB" id="A0A7W7V7A9"/>
<evidence type="ECO:0000313" key="4">
    <source>
        <dbReference type="EMBL" id="MBB5014508.1"/>
    </source>
</evidence>
<keyword evidence="2" id="KW-1133">Transmembrane helix</keyword>
<evidence type="ECO:0000313" key="5">
    <source>
        <dbReference type="Proteomes" id="UP000519004"/>
    </source>
</evidence>
<proteinExistence type="predicted"/>
<dbReference type="PROSITE" id="PS00409">
    <property type="entry name" value="PROKAR_NTER_METHYL"/>
    <property type="match status" value="1"/>
</dbReference>
<reference evidence="4 5" key="1">
    <citation type="submission" date="2020-08" db="EMBL/GenBank/DDBJ databases">
        <title>Genomic Encyclopedia of Type Strains, Phase IV (KMG-IV): sequencing the most valuable type-strain genomes for metagenomic binning, comparative biology and taxonomic classification.</title>
        <authorList>
            <person name="Goeker M."/>
        </authorList>
    </citation>
    <scope>NUCLEOTIDE SEQUENCE [LARGE SCALE GENOMIC DNA]</scope>
    <source>
        <strain evidence="4 5">DSM 25897</strain>
    </source>
</reference>
<dbReference type="InterPro" id="IPR000983">
    <property type="entry name" value="Bac_GSPG_pilin"/>
</dbReference>
<dbReference type="InterPro" id="IPR045584">
    <property type="entry name" value="Pilin-like"/>
</dbReference>
<feature type="domain" description="Type II secretion system protein GspG C-terminal" evidence="3">
    <location>
        <begin position="44"/>
        <end position="146"/>
    </location>
</feature>
<accession>A0A7W7V7A9</accession>
<dbReference type="InterPro" id="IPR013545">
    <property type="entry name" value="T2SS_protein-GspG_C"/>
</dbReference>
<dbReference type="InterPro" id="IPR012902">
    <property type="entry name" value="N_methyl_site"/>
</dbReference>
<dbReference type="GO" id="GO:0015627">
    <property type="term" value="C:type II protein secretion system complex"/>
    <property type="evidence" value="ECO:0007669"/>
    <property type="project" value="InterPro"/>
</dbReference>
<dbReference type="Gene3D" id="3.30.700.10">
    <property type="entry name" value="Glycoprotein, Type 4 Pilin"/>
    <property type="match status" value="1"/>
</dbReference>
<keyword evidence="5" id="KW-1185">Reference proteome</keyword>
<keyword evidence="2" id="KW-0812">Transmembrane</keyword>
<organism evidence="4 5">
    <name type="scientific">Rehaibacterium terrae</name>
    <dbReference type="NCBI Taxonomy" id="1341696"/>
    <lineage>
        <taxon>Bacteria</taxon>
        <taxon>Pseudomonadati</taxon>
        <taxon>Pseudomonadota</taxon>
        <taxon>Gammaproteobacteria</taxon>
        <taxon>Lysobacterales</taxon>
        <taxon>Lysobacteraceae</taxon>
        <taxon>Rehaibacterium</taxon>
    </lineage>
</organism>
<dbReference type="EMBL" id="JACHHX010000002">
    <property type="protein sequence ID" value="MBB5014508.1"/>
    <property type="molecule type" value="Genomic_DNA"/>
</dbReference>
<keyword evidence="2" id="KW-0472">Membrane</keyword>